<evidence type="ECO:0000313" key="1">
    <source>
        <dbReference type="Proteomes" id="UP000095286"/>
    </source>
</evidence>
<evidence type="ECO:0000313" key="2">
    <source>
        <dbReference type="WBParaSite" id="RSKR_0000019400.1"/>
    </source>
</evidence>
<dbReference type="Proteomes" id="UP000095286">
    <property type="component" value="Unplaced"/>
</dbReference>
<sequence>MVVFAFGLVALVATIAFKVRILYTIYAGVACLLMMAYLAVDIQMIMGGKQYEVSPEDYIFSALQIFMDIINIFMMLLSLLNGTKNFKMNENMKVVLNLPYLFKRCITHFETALALSKTCRSFYNIVGRRQLEFEVAKKRSKVLTLKCINISDSVFMEKDYKDFTFEPAECCGYHVHYDRDQNYELDLMIKTAHIYLNCITPPEYYYGFEAFDTPTIVTPKFLEDNFNYPNLQSIVFDRIKAETPYLFNTLFGKIMNSIISPRITKLAGINYNSFLRFIDPIPTCFVANAPHLKHIEIFFNEKSNLRSTDGYKISSFSKALGNCTFKFNNKVLYHYPMKYGFYSGKKIHIPHNNRDKKNFIKKLEICQRMYEFAKELKSKNVYAIYSTYCHINGNYFVLNDLLHLKQYDFLNYVGFTISDDCTYEAISKMSKHVVLLNNLNEFNVNFDAIVSKTCMYKAYKRLLLSASENIKVLKIGKCPFVDFEFAKQLARRYSNLTSIGIGFYDRARTFVPINYFAEFNELESAFVDFWRTTWIIPSKLRLFVITCKHNEPHKHTFYDQDGLEVELKKKFLVTDDKNANSKQIAYADTFFDWDLYKNICNFNLSTGNIPDYHVKML</sequence>
<protein>
    <submittedName>
        <fullName evidence="2">F-box domain-containing protein</fullName>
    </submittedName>
</protein>
<reference evidence="2" key="1">
    <citation type="submission" date="2016-11" db="UniProtKB">
        <authorList>
            <consortium name="WormBaseParasite"/>
        </authorList>
    </citation>
    <scope>IDENTIFICATION</scope>
    <source>
        <strain evidence="2">KR3021</strain>
    </source>
</reference>
<dbReference type="WBParaSite" id="RSKR_0000019400.1">
    <property type="protein sequence ID" value="RSKR_0000019400.1"/>
    <property type="gene ID" value="RSKR_0000019400"/>
</dbReference>
<accession>A0AC35TG22</accession>
<organism evidence="1 2">
    <name type="scientific">Rhabditophanes sp. KR3021</name>
    <dbReference type="NCBI Taxonomy" id="114890"/>
    <lineage>
        <taxon>Eukaryota</taxon>
        <taxon>Metazoa</taxon>
        <taxon>Ecdysozoa</taxon>
        <taxon>Nematoda</taxon>
        <taxon>Chromadorea</taxon>
        <taxon>Rhabditida</taxon>
        <taxon>Tylenchina</taxon>
        <taxon>Panagrolaimomorpha</taxon>
        <taxon>Strongyloidoidea</taxon>
        <taxon>Alloionematidae</taxon>
        <taxon>Rhabditophanes</taxon>
    </lineage>
</organism>
<name>A0AC35TG22_9BILA</name>
<proteinExistence type="predicted"/>